<evidence type="ECO:0000256" key="1">
    <source>
        <dbReference type="SAM" id="MobiDB-lite"/>
    </source>
</evidence>
<feature type="compositionally biased region" description="Basic and acidic residues" evidence="1">
    <location>
        <begin position="82"/>
        <end position="118"/>
    </location>
</feature>
<feature type="region of interest" description="Disordered" evidence="1">
    <location>
        <begin position="1"/>
        <end position="44"/>
    </location>
</feature>
<evidence type="ECO:0000313" key="3">
    <source>
        <dbReference type="Proteomes" id="UP000191691"/>
    </source>
</evidence>
<evidence type="ECO:0000313" key="2">
    <source>
        <dbReference type="EMBL" id="OQE62190.1"/>
    </source>
</evidence>
<gene>
    <name evidence="2" type="ORF">PENNAL_c0267G07262</name>
</gene>
<dbReference type="AlphaFoldDB" id="A0A1V6WH03"/>
<dbReference type="EMBL" id="MOOB01000267">
    <property type="protein sequence ID" value="OQE62190.1"/>
    <property type="molecule type" value="Genomic_DNA"/>
</dbReference>
<protein>
    <submittedName>
        <fullName evidence="2">Uncharacterized protein</fullName>
    </submittedName>
</protein>
<accession>A0A1V6WH03</accession>
<dbReference type="Proteomes" id="UP000191691">
    <property type="component" value="Unassembled WGS sequence"/>
</dbReference>
<keyword evidence="3" id="KW-1185">Reference proteome</keyword>
<organism evidence="2 3">
    <name type="scientific">Penicillium nalgiovense</name>
    <dbReference type="NCBI Taxonomy" id="60175"/>
    <lineage>
        <taxon>Eukaryota</taxon>
        <taxon>Fungi</taxon>
        <taxon>Dikarya</taxon>
        <taxon>Ascomycota</taxon>
        <taxon>Pezizomycotina</taxon>
        <taxon>Eurotiomycetes</taxon>
        <taxon>Eurotiomycetidae</taxon>
        <taxon>Eurotiales</taxon>
        <taxon>Aspergillaceae</taxon>
        <taxon>Penicillium</taxon>
    </lineage>
</organism>
<comment type="caution">
    <text evidence="2">The sequence shown here is derived from an EMBL/GenBank/DDBJ whole genome shotgun (WGS) entry which is preliminary data.</text>
</comment>
<proteinExistence type="predicted"/>
<name>A0A1V6WH03_PENNA</name>
<reference evidence="3" key="1">
    <citation type="journal article" date="2017" name="Nat. Microbiol.">
        <title>Global analysis of biosynthetic gene clusters reveals vast potential of secondary metabolite production in Penicillium species.</title>
        <authorList>
            <person name="Nielsen J.C."/>
            <person name="Grijseels S."/>
            <person name="Prigent S."/>
            <person name="Ji B."/>
            <person name="Dainat J."/>
            <person name="Nielsen K.F."/>
            <person name="Frisvad J.C."/>
            <person name="Workman M."/>
            <person name="Nielsen J."/>
        </authorList>
    </citation>
    <scope>NUCLEOTIDE SEQUENCE [LARGE SCALE GENOMIC DNA]</scope>
    <source>
        <strain evidence="3">IBT 13039</strain>
    </source>
</reference>
<feature type="region of interest" description="Disordered" evidence="1">
    <location>
        <begin position="77"/>
        <end position="149"/>
    </location>
</feature>
<sequence>MMGASEQPPDQDRADRQPSEMPIESDEAYPQANSDSDPPLQDTIVKKPLTIEQFQPILETLADLYRDDLKLAFQAARPASCEPKHPENEIPDENKRARKEATAKLSNERDGFQLHPDEQLSSGFLGTSFGADSRTTDQRAQGLESILAG</sequence>